<dbReference type="PANTHER" id="PTHR43677">
    <property type="entry name" value="SHORT-CHAIN DEHYDROGENASE/REDUCTASE"/>
    <property type="match status" value="1"/>
</dbReference>
<evidence type="ECO:0000313" key="3">
    <source>
        <dbReference type="EMBL" id="MCY1075919.1"/>
    </source>
</evidence>
<evidence type="ECO:0000259" key="2">
    <source>
        <dbReference type="Pfam" id="PF00107"/>
    </source>
</evidence>
<gene>
    <name evidence="3" type="ORF">OV287_15705</name>
</gene>
<dbReference type="Gene3D" id="3.40.50.720">
    <property type="entry name" value="NAD(P)-binding Rossmann-like Domain"/>
    <property type="match status" value="1"/>
</dbReference>
<accession>A0ABT4A3S3</accession>
<dbReference type="InterPro" id="IPR013149">
    <property type="entry name" value="ADH-like_C"/>
</dbReference>
<protein>
    <submittedName>
        <fullName evidence="3">Zinc-binding dehydrogenase</fullName>
    </submittedName>
</protein>
<keyword evidence="1" id="KW-0472">Membrane</keyword>
<dbReference type="Pfam" id="PF00107">
    <property type="entry name" value="ADH_zinc_N"/>
    <property type="match status" value="1"/>
</dbReference>
<evidence type="ECO:0000313" key="4">
    <source>
        <dbReference type="Proteomes" id="UP001207654"/>
    </source>
</evidence>
<evidence type="ECO:0000256" key="1">
    <source>
        <dbReference type="SAM" id="Phobius"/>
    </source>
</evidence>
<sequence length="207" mass="22478">MRRVVRWSSRIPSRDSSLDTCTLLVIGAAGGVGSLAVQLAKRLTKMTVIGTASRDTTRDWVKKMGADHVVNHRENLPAHLAALGLKNVDAIFCCVGTDMHFETMAELIAPGGHIVSIVEPEQPLPMGKLFSKRASFSWEFMFSKSMYKTRDLASQQTILDRVADLLDEGVLTSTLTVDAGVLEPAALAEAHRTVASGKMVGKLAFRL</sequence>
<dbReference type="PANTHER" id="PTHR43677:SF4">
    <property type="entry name" value="QUINONE OXIDOREDUCTASE-LIKE PROTEIN 2"/>
    <property type="match status" value="1"/>
</dbReference>
<keyword evidence="4" id="KW-1185">Reference proteome</keyword>
<feature type="transmembrane region" description="Helical" evidence="1">
    <location>
        <begin position="21"/>
        <end position="40"/>
    </location>
</feature>
<name>A0ABT4A3S3_9BACT</name>
<keyword evidence="1" id="KW-0812">Transmembrane</keyword>
<keyword evidence="1" id="KW-1133">Transmembrane helix</keyword>
<dbReference type="RefSeq" id="WP_267534831.1">
    <property type="nucleotide sequence ID" value="NZ_JAPNKA010000001.1"/>
</dbReference>
<dbReference type="InterPro" id="IPR051397">
    <property type="entry name" value="Zn-ADH-like_protein"/>
</dbReference>
<organism evidence="3 4">
    <name type="scientific">Archangium lansingense</name>
    <dbReference type="NCBI Taxonomy" id="2995310"/>
    <lineage>
        <taxon>Bacteria</taxon>
        <taxon>Pseudomonadati</taxon>
        <taxon>Myxococcota</taxon>
        <taxon>Myxococcia</taxon>
        <taxon>Myxococcales</taxon>
        <taxon>Cystobacterineae</taxon>
        <taxon>Archangiaceae</taxon>
        <taxon>Archangium</taxon>
    </lineage>
</organism>
<reference evidence="3 4" key="1">
    <citation type="submission" date="2022-11" db="EMBL/GenBank/DDBJ databases">
        <title>Minimal conservation of predation-associated metabolite biosynthetic gene clusters underscores biosynthetic potential of Myxococcota including descriptions for ten novel species: Archangium lansinium sp. nov., Myxococcus landrumus sp. nov., Nannocystis bai.</title>
        <authorList>
            <person name="Ahearne A."/>
            <person name="Stevens C."/>
            <person name="Phillips K."/>
        </authorList>
    </citation>
    <scope>NUCLEOTIDE SEQUENCE [LARGE SCALE GENOMIC DNA]</scope>
    <source>
        <strain evidence="3 4">MIWBW</strain>
    </source>
</reference>
<comment type="caution">
    <text evidence="3">The sequence shown here is derived from an EMBL/GenBank/DDBJ whole genome shotgun (WGS) entry which is preliminary data.</text>
</comment>
<dbReference type="Proteomes" id="UP001207654">
    <property type="component" value="Unassembled WGS sequence"/>
</dbReference>
<dbReference type="InterPro" id="IPR036291">
    <property type="entry name" value="NAD(P)-bd_dom_sf"/>
</dbReference>
<dbReference type="EMBL" id="JAPNKA010000001">
    <property type="protein sequence ID" value="MCY1075919.1"/>
    <property type="molecule type" value="Genomic_DNA"/>
</dbReference>
<proteinExistence type="predicted"/>
<feature type="domain" description="Alcohol dehydrogenase-like C-terminal" evidence="2">
    <location>
        <begin position="31"/>
        <end position="148"/>
    </location>
</feature>
<dbReference type="SUPFAM" id="SSF51735">
    <property type="entry name" value="NAD(P)-binding Rossmann-fold domains"/>
    <property type="match status" value="1"/>
</dbReference>